<reference evidence="5" key="2">
    <citation type="journal article" date="2021" name="PeerJ">
        <title>Extensive microbial diversity within the chicken gut microbiome revealed by metagenomics and culture.</title>
        <authorList>
            <person name="Gilroy R."/>
            <person name="Ravi A."/>
            <person name="Getino M."/>
            <person name="Pursley I."/>
            <person name="Horton D.L."/>
            <person name="Alikhan N.F."/>
            <person name="Baker D."/>
            <person name="Gharbi K."/>
            <person name="Hall N."/>
            <person name="Watson M."/>
            <person name="Adriaenssens E.M."/>
            <person name="Foster-Nyarko E."/>
            <person name="Jarju S."/>
            <person name="Secka A."/>
            <person name="Antonio M."/>
            <person name="Oren A."/>
            <person name="Chaudhuri R.R."/>
            <person name="La Ragione R."/>
            <person name="Hildebrand F."/>
            <person name="Pallen M.J."/>
        </authorList>
    </citation>
    <scope>NUCLEOTIDE SEQUENCE</scope>
    <source>
        <strain evidence="5">ChiSxjej2B14-8506</strain>
    </source>
</reference>
<evidence type="ECO:0000259" key="4">
    <source>
        <dbReference type="Pfam" id="PF07705"/>
    </source>
</evidence>
<dbReference type="Pfam" id="PF07705">
    <property type="entry name" value="CARDB"/>
    <property type="match status" value="1"/>
</dbReference>
<keyword evidence="2" id="KW-1133">Transmembrane helix</keyword>
<dbReference type="Gene3D" id="2.60.40.10">
    <property type="entry name" value="Immunoglobulins"/>
    <property type="match status" value="1"/>
</dbReference>
<proteinExistence type="predicted"/>
<dbReference type="InterPro" id="IPR011635">
    <property type="entry name" value="CARDB"/>
</dbReference>
<feature type="transmembrane region" description="Helical" evidence="2">
    <location>
        <begin position="805"/>
        <end position="826"/>
    </location>
</feature>
<feature type="compositionally biased region" description="Acidic residues" evidence="1">
    <location>
        <begin position="59"/>
        <end position="73"/>
    </location>
</feature>
<dbReference type="PANTHER" id="PTHR35902:SF3">
    <property type="entry name" value="NPCBM-ASSOCIATED, NEW3 DOMAIN OF ALPHA-GALACTOSIDASE"/>
    <property type="match status" value="1"/>
</dbReference>
<keyword evidence="2" id="KW-0812">Transmembrane</keyword>
<feature type="domain" description="CARDB" evidence="4">
    <location>
        <begin position="678"/>
        <end position="752"/>
    </location>
</feature>
<sequence length="840" mass="90384">MASRRIVSVICALCIMVAMCGASPALAREGDATQAGSAFQSGTSLDEPLTPAVSQSEIASDESPAEVASDESSGEPTSEPPTQPAVQDEPAPEPPSDGGNTPTDPPQTTPTATPASATPTAATGTAPTTAPNPSPAPTGAAPTATPFPFPEQMQILTDRRQVWTGMPVVYTIIGLSKDSVLAVYDPATPVNDPDHPVLLACTDGYPDPYLQIPRMTWNEELLGWQFAYTPQQAGPFQLMWRLYADGQLLEWRDYTEMNAQDVITAYAPPTVQVYSMDSSGHAGDQLELVVDTDLSVTSVTLVDESGAPLAYVDSVTCEEMTSRKRWTCVYRIYDPGTHRISALASALLEYVEKTAQSPLVSVGVLPSVTPLPSPGDLPTLEPDATLDPDATEAPAPATGYVRFKQVPSADAQVGDDITLNLDVEFAGYDGSRINYTDPAFYDYVDYIEVQPEISADPYPFVVDESLQRIIIRSYEEMQQQPFSFNVKVKSSLSNGTYTFNFTLRYRLKGRTDPEPDATEAGMVFVSGAKEPSSGGGGGGGGGGGVTLPATQAKLMVESLRTDPASPHAGDTFDVILTLRNTNEKQYVQNITLTYATDNDVLMPANGSSSFYIDKIGAGKTYELTLPVTARPDMPDTPVKLNLSIDYEDKQVNKISATQSMVINVRQVQKLKLDELVAPQGEVIVGESASFTMNVINSGRTTLYNVSAAMLESDQFMTAGSAYVGNLEAGSSKEVELDIYPNAEGPVEGTLRVTYEDANGNQSHEDTPFSIYASAMQEDTGYYEPVIEPTPEPEHELAGIVARLPWWVYGAAGLFVICIVMLIALAVRRRSMDSMMDYDDE</sequence>
<feature type="compositionally biased region" description="Low complexity" evidence="1">
    <location>
        <begin position="109"/>
        <end position="129"/>
    </location>
</feature>
<comment type="caution">
    <text evidence="5">The sequence shown here is derived from an EMBL/GenBank/DDBJ whole genome shotgun (WGS) entry which is preliminary data.</text>
</comment>
<evidence type="ECO:0000256" key="3">
    <source>
        <dbReference type="SAM" id="SignalP"/>
    </source>
</evidence>
<feature type="compositionally biased region" description="Low complexity" evidence="1">
    <location>
        <begin position="137"/>
        <end position="146"/>
    </location>
</feature>
<name>A0A9D1LQR4_9FIRM</name>
<protein>
    <recommendedName>
        <fullName evidence="4">CARDB domain-containing protein</fullName>
    </recommendedName>
</protein>
<gene>
    <name evidence="5" type="ORF">IAC59_03185</name>
</gene>
<feature type="signal peptide" evidence="3">
    <location>
        <begin position="1"/>
        <end position="27"/>
    </location>
</feature>
<dbReference type="Proteomes" id="UP000824123">
    <property type="component" value="Unassembled WGS sequence"/>
</dbReference>
<evidence type="ECO:0000313" key="6">
    <source>
        <dbReference type="Proteomes" id="UP000824123"/>
    </source>
</evidence>
<evidence type="ECO:0000313" key="5">
    <source>
        <dbReference type="EMBL" id="HIU46245.1"/>
    </source>
</evidence>
<reference evidence="5" key="1">
    <citation type="submission" date="2020-10" db="EMBL/GenBank/DDBJ databases">
        <authorList>
            <person name="Gilroy R."/>
        </authorList>
    </citation>
    <scope>NUCLEOTIDE SEQUENCE</scope>
    <source>
        <strain evidence="5">ChiSxjej2B14-8506</strain>
    </source>
</reference>
<dbReference type="EMBL" id="DVNK01000025">
    <property type="protein sequence ID" value="HIU46245.1"/>
    <property type="molecule type" value="Genomic_DNA"/>
</dbReference>
<evidence type="ECO:0000256" key="2">
    <source>
        <dbReference type="SAM" id="Phobius"/>
    </source>
</evidence>
<feature type="chain" id="PRO_5039566475" description="CARDB domain-containing protein" evidence="3">
    <location>
        <begin position="28"/>
        <end position="840"/>
    </location>
</feature>
<dbReference type="AlphaFoldDB" id="A0A9D1LQR4"/>
<feature type="region of interest" description="Disordered" evidence="1">
    <location>
        <begin position="33"/>
        <end position="148"/>
    </location>
</feature>
<evidence type="ECO:0000256" key="1">
    <source>
        <dbReference type="SAM" id="MobiDB-lite"/>
    </source>
</evidence>
<accession>A0A9D1LQR4</accession>
<dbReference type="InterPro" id="IPR013783">
    <property type="entry name" value="Ig-like_fold"/>
</dbReference>
<feature type="compositionally biased region" description="Polar residues" evidence="1">
    <location>
        <begin position="34"/>
        <end position="44"/>
    </location>
</feature>
<organism evidence="5 6">
    <name type="scientific">Candidatus Fimadaptatus faecigallinarum</name>
    <dbReference type="NCBI Taxonomy" id="2840814"/>
    <lineage>
        <taxon>Bacteria</taxon>
        <taxon>Bacillati</taxon>
        <taxon>Bacillota</taxon>
        <taxon>Clostridia</taxon>
        <taxon>Eubacteriales</taxon>
        <taxon>Candidatus Fimadaptatus</taxon>
    </lineage>
</organism>
<dbReference type="PANTHER" id="PTHR35902">
    <property type="entry name" value="S-LAYER DOMAIN-LIKE PROTEIN-RELATED"/>
    <property type="match status" value="1"/>
</dbReference>
<keyword evidence="3" id="KW-0732">Signal</keyword>
<keyword evidence="2" id="KW-0472">Membrane</keyword>